<dbReference type="PANTHER" id="PTHR30441:SF4">
    <property type="entry name" value="PROTEIN ASMA"/>
    <property type="match status" value="1"/>
</dbReference>
<keyword evidence="3" id="KW-1185">Reference proteome</keyword>
<dbReference type="Proteomes" id="UP001501588">
    <property type="component" value="Unassembled WGS sequence"/>
</dbReference>
<accession>A0ABN1EGW6</accession>
<sequence>MKFVRIVAVILLVPVAGTVVVAAAFGDRLLAAAIERAGPALVGRDVRVGGVSIDWGFPTSVTATDLVVANADWGGGTPLLRAGQAEATVELLDLLRLQVSPVRLALRQPALHLARDERGRWNLPSAGGGGDGSASGGGSLFQVAAPREIEVEGGEVTVDYLASPGVEARIAALSARGTPSGVEFRGTASLEGGAPIDVSGGTGPLAALFGGGEGEAKPFPIRLEIGPETARLSADGHMARPFDLAGVDLRVQGQGDDLAPLLAALAVPVAATPPFRFTAHLTDIERGWRLRNLAARLGESRMEGEASVLLAGRPKPFLKFDLVAPSAVTSDFGWLASAGGSGSGSGALGSWMDAKLPTAWLRRAEAEGDLRVERLEGLATEPAGLRAGVEMKDGRLRLQPLRVELAGGAAEGSATVEAADADAPPRAGLRLEADGLRLGPLLAAFGAGEVASGTARTASADLSGRGTTLREVVAGLDGVARFRVADGTVRVPGLAQLSMGLVETFGAVLGVGGDAGATPVACAIGDLPVRDGVVHTERLVMVTQRVAITAEGTIRLGDGTLRLTLTPSPLDEALLRVVVPVVLSGDLASPEVETHPELRVGAARTGVPADVCAEEAGGR</sequence>
<dbReference type="InterPro" id="IPR052894">
    <property type="entry name" value="AsmA-related"/>
</dbReference>
<organism evidence="2 3">
    <name type="scientific">Craurococcus roseus</name>
    <dbReference type="NCBI Taxonomy" id="77585"/>
    <lineage>
        <taxon>Bacteria</taxon>
        <taxon>Pseudomonadati</taxon>
        <taxon>Pseudomonadota</taxon>
        <taxon>Alphaproteobacteria</taxon>
        <taxon>Acetobacterales</taxon>
        <taxon>Acetobacteraceae</taxon>
        <taxon>Craurococcus</taxon>
    </lineage>
</organism>
<dbReference type="InterPro" id="IPR007844">
    <property type="entry name" value="AsmA"/>
</dbReference>
<protein>
    <submittedName>
        <fullName evidence="2">AsmA family protein</fullName>
    </submittedName>
</protein>
<gene>
    <name evidence="2" type="ORF">GCM10009416_00260</name>
</gene>
<dbReference type="EMBL" id="BAAAFZ010000001">
    <property type="protein sequence ID" value="GAA0566262.1"/>
    <property type="molecule type" value="Genomic_DNA"/>
</dbReference>
<dbReference type="PANTHER" id="PTHR30441">
    <property type="entry name" value="DUF748 DOMAIN-CONTAINING PROTEIN"/>
    <property type="match status" value="1"/>
</dbReference>
<dbReference type="Pfam" id="PF05170">
    <property type="entry name" value="AsmA"/>
    <property type="match status" value="1"/>
</dbReference>
<reference evidence="2 3" key="1">
    <citation type="journal article" date="2019" name="Int. J. Syst. Evol. Microbiol.">
        <title>The Global Catalogue of Microorganisms (GCM) 10K type strain sequencing project: providing services to taxonomists for standard genome sequencing and annotation.</title>
        <authorList>
            <consortium name="The Broad Institute Genomics Platform"/>
            <consortium name="The Broad Institute Genome Sequencing Center for Infectious Disease"/>
            <person name="Wu L."/>
            <person name="Ma J."/>
        </authorList>
    </citation>
    <scope>NUCLEOTIDE SEQUENCE [LARGE SCALE GENOMIC DNA]</scope>
    <source>
        <strain evidence="2 3">JCM 9933</strain>
    </source>
</reference>
<proteinExistence type="predicted"/>
<feature type="domain" description="AsmA" evidence="1">
    <location>
        <begin position="389"/>
        <end position="537"/>
    </location>
</feature>
<comment type="caution">
    <text evidence="2">The sequence shown here is derived from an EMBL/GenBank/DDBJ whole genome shotgun (WGS) entry which is preliminary data.</text>
</comment>
<evidence type="ECO:0000259" key="1">
    <source>
        <dbReference type="Pfam" id="PF05170"/>
    </source>
</evidence>
<evidence type="ECO:0000313" key="2">
    <source>
        <dbReference type="EMBL" id="GAA0566262.1"/>
    </source>
</evidence>
<name>A0ABN1EGW6_9PROT</name>
<evidence type="ECO:0000313" key="3">
    <source>
        <dbReference type="Proteomes" id="UP001501588"/>
    </source>
</evidence>
<dbReference type="RefSeq" id="WP_343893092.1">
    <property type="nucleotide sequence ID" value="NZ_BAAAFZ010000001.1"/>
</dbReference>